<evidence type="ECO:0000256" key="2">
    <source>
        <dbReference type="ARBA" id="ARBA00023016"/>
    </source>
</evidence>
<reference evidence="4" key="1">
    <citation type="submission" date="2018-06" db="EMBL/GenBank/DDBJ databases">
        <authorList>
            <person name="Zhirakovskaya E."/>
        </authorList>
    </citation>
    <scope>NUCLEOTIDE SEQUENCE</scope>
</reference>
<dbReference type="Pfam" id="PF17209">
    <property type="entry name" value="Hfq"/>
    <property type="match status" value="1"/>
</dbReference>
<organism evidence="4">
    <name type="scientific">hydrothermal vent metagenome</name>
    <dbReference type="NCBI Taxonomy" id="652676"/>
    <lineage>
        <taxon>unclassified sequences</taxon>
        <taxon>metagenomes</taxon>
        <taxon>ecological metagenomes</taxon>
    </lineage>
</organism>
<dbReference type="CDD" id="cd01716">
    <property type="entry name" value="Hfq"/>
    <property type="match status" value="1"/>
</dbReference>
<gene>
    <name evidence="4" type="ORF">MNBD_GAMMA20-420</name>
</gene>
<dbReference type="PANTHER" id="PTHR34772">
    <property type="entry name" value="RNA-BINDING PROTEIN HFQ"/>
    <property type="match status" value="1"/>
</dbReference>
<dbReference type="EMBL" id="UOFU01000318">
    <property type="protein sequence ID" value="VAX03299.1"/>
    <property type="molecule type" value="Genomic_DNA"/>
</dbReference>
<dbReference type="GO" id="GO:0045974">
    <property type="term" value="P:regulation of translation, ncRNA-mediated"/>
    <property type="evidence" value="ECO:0007669"/>
    <property type="project" value="TreeGrafter"/>
</dbReference>
<dbReference type="GO" id="GO:0005829">
    <property type="term" value="C:cytosol"/>
    <property type="evidence" value="ECO:0007669"/>
    <property type="project" value="TreeGrafter"/>
</dbReference>
<dbReference type="InterPro" id="IPR010920">
    <property type="entry name" value="LSM_dom_sf"/>
</dbReference>
<dbReference type="NCBIfam" id="NF001602">
    <property type="entry name" value="PRK00395.1"/>
    <property type="match status" value="1"/>
</dbReference>
<dbReference type="PANTHER" id="PTHR34772:SF1">
    <property type="entry name" value="RNA-BINDING PROTEIN HFQ"/>
    <property type="match status" value="1"/>
</dbReference>
<dbReference type="PROSITE" id="PS52002">
    <property type="entry name" value="SM"/>
    <property type="match status" value="1"/>
</dbReference>
<keyword evidence="2" id="KW-0346">Stress response</keyword>
<sequence>MSKGQSLQDPFLNALRKERVPVAIYLVNGIKLQGQIDSFDQFVVLLKNSVSQMVYKHAISTVVPARNVKLPTNDGGSDSPSV</sequence>
<dbReference type="GO" id="GO:0006355">
    <property type="term" value="P:regulation of DNA-templated transcription"/>
    <property type="evidence" value="ECO:0007669"/>
    <property type="project" value="InterPro"/>
</dbReference>
<dbReference type="Gene3D" id="2.30.30.100">
    <property type="match status" value="1"/>
</dbReference>
<dbReference type="AlphaFoldDB" id="A0A3B1ABX6"/>
<evidence type="ECO:0000259" key="3">
    <source>
        <dbReference type="PROSITE" id="PS52002"/>
    </source>
</evidence>
<dbReference type="InterPro" id="IPR005001">
    <property type="entry name" value="Hfq"/>
</dbReference>
<dbReference type="GO" id="GO:0043487">
    <property type="term" value="P:regulation of RNA stability"/>
    <property type="evidence" value="ECO:0007669"/>
    <property type="project" value="TreeGrafter"/>
</dbReference>
<dbReference type="HAMAP" id="MF_00436">
    <property type="entry name" value="Hfq"/>
    <property type="match status" value="1"/>
</dbReference>
<keyword evidence="1" id="KW-0694">RNA-binding</keyword>
<dbReference type="FunFam" id="2.30.30.100:FF:000001">
    <property type="entry name" value="RNA-binding protein Hfq"/>
    <property type="match status" value="1"/>
</dbReference>
<dbReference type="SUPFAM" id="SSF50182">
    <property type="entry name" value="Sm-like ribonucleoproteins"/>
    <property type="match status" value="1"/>
</dbReference>
<protein>
    <submittedName>
        <fullName evidence="4">RNA-binding protein Hfq</fullName>
    </submittedName>
</protein>
<dbReference type="NCBIfam" id="TIGR02383">
    <property type="entry name" value="Hfq"/>
    <property type="match status" value="1"/>
</dbReference>
<dbReference type="GO" id="GO:0003723">
    <property type="term" value="F:RNA binding"/>
    <property type="evidence" value="ECO:0007669"/>
    <property type="project" value="UniProtKB-KW"/>
</dbReference>
<evidence type="ECO:0000313" key="4">
    <source>
        <dbReference type="EMBL" id="VAX03299.1"/>
    </source>
</evidence>
<proteinExistence type="inferred from homology"/>
<accession>A0A3B1ABX6</accession>
<evidence type="ECO:0000256" key="1">
    <source>
        <dbReference type="ARBA" id="ARBA00022884"/>
    </source>
</evidence>
<feature type="domain" description="Sm" evidence="3">
    <location>
        <begin position="9"/>
        <end position="68"/>
    </location>
</feature>
<name>A0A3B1ABX6_9ZZZZ</name>
<dbReference type="InterPro" id="IPR047575">
    <property type="entry name" value="Sm"/>
</dbReference>